<keyword evidence="11" id="KW-0186">Copper</keyword>
<dbReference type="CDD" id="cd13919">
    <property type="entry name" value="CuRO_HCO_II_like_5"/>
    <property type="match status" value="1"/>
</dbReference>
<evidence type="ECO:0000256" key="2">
    <source>
        <dbReference type="ARBA" id="ARBA00007866"/>
    </source>
</evidence>
<dbReference type="Gene3D" id="1.10.287.90">
    <property type="match status" value="1"/>
</dbReference>
<dbReference type="PROSITE" id="PS50999">
    <property type="entry name" value="COX2_TM"/>
    <property type="match status" value="1"/>
</dbReference>
<evidence type="ECO:0000256" key="4">
    <source>
        <dbReference type="ARBA" id="ARBA00022660"/>
    </source>
</evidence>
<dbReference type="InterPro" id="IPR036257">
    <property type="entry name" value="Cyt_c_oxidase_su2_TM_sf"/>
</dbReference>
<feature type="transmembrane region" description="Helical" evidence="12">
    <location>
        <begin position="89"/>
        <end position="110"/>
    </location>
</feature>
<evidence type="ECO:0000313" key="15">
    <source>
        <dbReference type="EMBL" id="VEP15657.1"/>
    </source>
</evidence>
<dbReference type="RefSeq" id="WP_144874453.1">
    <property type="nucleotide sequence ID" value="NZ_LR214094.1"/>
</dbReference>
<dbReference type="PANTHER" id="PTHR22888:SF9">
    <property type="entry name" value="CYTOCHROME C OXIDASE SUBUNIT 2"/>
    <property type="match status" value="1"/>
</dbReference>
<keyword evidence="8 12" id="KW-1133">Transmembrane helix</keyword>
<sequence>MRLKSIIILGAIAIALVAISIWMGQVSYSWFPPQASAESVLIDKLFSLLTAIGTFIFLGVTAAIVYTIIFNRAGRYDTSDGPPIEGNVTLEIVWTAIPLLIVFVIAAFSYQTYMEMSIRGPMEMAHMQMPKAISPAYAESIEESVPPMTNIEVEAKQWSWVFRYPTKNITSTELHLPVNQRAHLVMRSPDVIHGFYIPAFRVKQDIIPQQNIDFEFTPIRTGKYRLRDSEYSGTYFAAMQANVVVESAEDYQKWLADAATREPSPAPNQAATEYALREERADKAAWATVVPAPAPVVNYHP</sequence>
<accession>A0A563VW89</accession>
<protein>
    <recommendedName>
        <fullName evidence="11">Cytochrome c oxidase subunit 2</fullName>
        <ecNumber evidence="11">7.1.1.9</ecNumber>
    </recommendedName>
</protein>
<keyword evidence="15" id="KW-0560">Oxidoreductase</keyword>
<reference evidence="15 16" key="1">
    <citation type="submission" date="2019-01" db="EMBL/GenBank/DDBJ databases">
        <authorList>
            <person name="Brito A."/>
        </authorList>
    </citation>
    <scope>NUCLEOTIDE SEQUENCE [LARGE SCALE GENOMIC DNA]</scope>
    <source>
        <strain evidence="15">1</strain>
    </source>
</reference>
<dbReference type="Gene3D" id="2.60.40.420">
    <property type="entry name" value="Cupredoxins - blue copper proteins"/>
    <property type="match status" value="1"/>
</dbReference>
<evidence type="ECO:0000256" key="1">
    <source>
        <dbReference type="ARBA" id="ARBA00004141"/>
    </source>
</evidence>
<evidence type="ECO:0000256" key="7">
    <source>
        <dbReference type="ARBA" id="ARBA00022982"/>
    </source>
</evidence>
<evidence type="ECO:0000259" key="14">
    <source>
        <dbReference type="PROSITE" id="PS50999"/>
    </source>
</evidence>
<keyword evidence="4 10" id="KW-0679">Respiratory chain</keyword>
<dbReference type="SUPFAM" id="SSF81464">
    <property type="entry name" value="Cytochrome c oxidase subunit II-like, transmembrane region"/>
    <property type="match status" value="1"/>
</dbReference>
<dbReference type="GO" id="GO:0042773">
    <property type="term" value="P:ATP synthesis coupled electron transport"/>
    <property type="evidence" value="ECO:0007669"/>
    <property type="project" value="TreeGrafter"/>
</dbReference>
<comment type="subcellular location">
    <subcellularLocation>
        <location evidence="10">Cell membrane</location>
        <topology evidence="10">Multi-pass membrane protein</topology>
    </subcellularLocation>
    <subcellularLocation>
        <location evidence="1">Membrane</location>
        <topology evidence="1">Multi-pass membrane protein</topology>
    </subcellularLocation>
</comment>
<name>A0A563VW89_9CYAN</name>
<dbReference type="EMBL" id="CAACVJ010000288">
    <property type="protein sequence ID" value="VEP15657.1"/>
    <property type="molecule type" value="Genomic_DNA"/>
</dbReference>
<dbReference type="GO" id="GO:0016491">
    <property type="term" value="F:oxidoreductase activity"/>
    <property type="evidence" value="ECO:0007669"/>
    <property type="project" value="UniProtKB-KW"/>
</dbReference>
<evidence type="ECO:0000256" key="8">
    <source>
        <dbReference type="ARBA" id="ARBA00022989"/>
    </source>
</evidence>
<comment type="function">
    <text evidence="11">Subunits I and II form the functional core of the enzyme complex. Electrons originating in cytochrome c are transferred via heme a and Cu(A) to the binuclear center formed by heme a3 and Cu(B).</text>
</comment>
<dbReference type="InterPro" id="IPR002429">
    <property type="entry name" value="CcO_II-like_C"/>
</dbReference>
<dbReference type="SUPFAM" id="SSF49503">
    <property type="entry name" value="Cupredoxins"/>
    <property type="match status" value="1"/>
</dbReference>
<dbReference type="AlphaFoldDB" id="A0A563VW89"/>
<keyword evidence="7 10" id="KW-0249">Electron transport</keyword>
<comment type="similarity">
    <text evidence="2 10">Belongs to the cytochrome c oxidase subunit 2 family.</text>
</comment>
<keyword evidence="5 10" id="KW-0812">Transmembrane</keyword>
<dbReference type="Pfam" id="PF00116">
    <property type="entry name" value="COX2"/>
    <property type="match status" value="1"/>
</dbReference>
<feature type="transmembrane region" description="Helical" evidence="12">
    <location>
        <begin position="6"/>
        <end position="24"/>
    </location>
</feature>
<keyword evidence="6" id="KW-1278">Translocase</keyword>
<feature type="transmembrane region" description="Helical" evidence="12">
    <location>
        <begin position="45"/>
        <end position="69"/>
    </location>
</feature>
<dbReference type="OrthoDB" id="9781261at2"/>
<feature type="domain" description="Cytochrome oxidase subunit II transmembrane region profile" evidence="14">
    <location>
        <begin position="23"/>
        <end position="120"/>
    </location>
</feature>
<dbReference type="GO" id="GO:0004129">
    <property type="term" value="F:cytochrome-c oxidase activity"/>
    <property type="evidence" value="ECO:0007669"/>
    <property type="project" value="UniProtKB-EC"/>
</dbReference>
<evidence type="ECO:0000256" key="5">
    <source>
        <dbReference type="ARBA" id="ARBA00022692"/>
    </source>
</evidence>
<dbReference type="GO" id="GO:0005507">
    <property type="term" value="F:copper ion binding"/>
    <property type="evidence" value="ECO:0007669"/>
    <property type="project" value="InterPro"/>
</dbReference>
<dbReference type="Proteomes" id="UP000320055">
    <property type="component" value="Unassembled WGS sequence"/>
</dbReference>
<gene>
    <name evidence="15" type="ORF">H1P_3580002</name>
</gene>
<keyword evidence="16" id="KW-1185">Reference proteome</keyword>
<organism evidence="15 16">
    <name type="scientific">Hyella patelloides LEGE 07179</name>
    <dbReference type="NCBI Taxonomy" id="945734"/>
    <lineage>
        <taxon>Bacteria</taxon>
        <taxon>Bacillati</taxon>
        <taxon>Cyanobacteriota</taxon>
        <taxon>Cyanophyceae</taxon>
        <taxon>Pleurocapsales</taxon>
        <taxon>Hyellaceae</taxon>
        <taxon>Hyella</taxon>
    </lineage>
</organism>
<evidence type="ECO:0000256" key="9">
    <source>
        <dbReference type="ARBA" id="ARBA00023136"/>
    </source>
</evidence>
<comment type="cofactor">
    <cofactor evidence="11">
        <name>Cu cation</name>
        <dbReference type="ChEBI" id="CHEBI:23378"/>
    </cofactor>
    <text evidence="11">Binds a copper A center.</text>
</comment>
<evidence type="ECO:0000313" key="16">
    <source>
        <dbReference type="Proteomes" id="UP000320055"/>
    </source>
</evidence>
<evidence type="ECO:0000256" key="12">
    <source>
        <dbReference type="SAM" id="Phobius"/>
    </source>
</evidence>
<keyword evidence="11" id="KW-0479">Metal-binding</keyword>
<dbReference type="GO" id="GO:0005886">
    <property type="term" value="C:plasma membrane"/>
    <property type="evidence" value="ECO:0007669"/>
    <property type="project" value="UniProtKB-SubCell"/>
</dbReference>
<evidence type="ECO:0000256" key="11">
    <source>
        <dbReference type="RuleBase" id="RU004024"/>
    </source>
</evidence>
<dbReference type="PANTHER" id="PTHR22888">
    <property type="entry name" value="CYTOCHROME C OXIDASE, SUBUNIT II"/>
    <property type="match status" value="1"/>
</dbReference>
<dbReference type="EC" id="7.1.1.9" evidence="11"/>
<evidence type="ECO:0000256" key="3">
    <source>
        <dbReference type="ARBA" id="ARBA00022448"/>
    </source>
</evidence>
<keyword evidence="9 12" id="KW-0472">Membrane</keyword>
<dbReference type="PROSITE" id="PS50857">
    <property type="entry name" value="COX2_CUA"/>
    <property type="match status" value="1"/>
</dbReference>
<evidence type="ECO:0000259" key="13">
    <source>
        <dbReference type="PROSITE" id="PS50857"/>
    </source>
</evidence>
<keyword evidence="3 10" id="KW-0813">Transport</keyword>
<proteinExistence type="inferred from homology"/>
<feature type="domain" description="Cytochrome oxidase subunit II copper A binding" evidence="13">
    <location>
        <begin position="146"/>
        <end position="257"/>
    </location>
</feature>
<evidence type="ECO:0000256" key="6">
    <source>
        <dbReference type="ARBA" id="ARBA00022967"/>
    </source>
</evidence>
<dbReference type="InterPro" id="IPR008972">
    <property type="entry name" value="Cupredoxin"/>
</dbReference>
<evidence type="ECO:0000256" key="10">
    <source>
        <dbReference type="RuleBase" id="RU000456"/>
    </source>
</evidence>
<comment type="catalytic activity">
    <reaction evidence="11">
        <text>4 Fe(II)-[cytochrome c] + O2 + 8 H(+)(in) = 4 Fe(III)-[cytochrome c] + 2 H2O + 4 H(+)(out)</text>
        <dbReference type="Rhea" id="RHEA:11436"/>
        <dbReference type="Rhea" id="RHEA-COMP:10350"/>
        <dbReference type="Rhea" id="RHEA-COMP:14399"/>
        <dbReference type="ChEBI" id="CHEBI:15377"/>
        <dbReference type="ChEBI" id="CHEBI:15378"/>
        <dbReference type="ChEBI" id="CHEBI:15379"/>
        <dbReference type="ChEBI" id="CHEBI:29033"/>
        <dbReference type="ChEBI" id="CHEBI:29034"/>
        <dbReference type="EC" id="7.1.1.9"/>
    </reaction>
</comment>
<dbReference type="Pfam" id="PF02790">
    <property type="entry name" value="COX2_TM"/>
    <property type="match status" value="1"/>
</dbReference>
<dbReference type="InterPro" id="IPR045187">
    <property type="entry name" value="CcO_II"/>
</dbReference>
<dbReference type="InterPro" id="IPR011759">
    <property type="entry name" value="Cyt_c_oxidase_su2_TM_dom"/>
</dbReference>